<evidence type="ECO:0000256" key="1">
    <source>
        <dbReference type="ARBA" id="ARBA00022679"/>
    </source>
</evidence>
<protein>
    <recommendedName>
        <fullName evidence="3">N-acetyltransferase domain-containing protein</fullName>
    </recommendedName>
</protein>
<comment type="caution">
    <text evidence="4">The sequence shown here is derived from an EMBL/GenBank/DDBJ whole genome shotgun (WGS) entry which is preliminary data.</text>
</comment>
<dbReference type="EMBL" id="BSEV01000002">
    <property type="protein sequence ID" value="GLK07867.1"/>
    <property type="molecule type" value="Genomic_DNA"/>
</dbReference>
<accession>A0A9W6HXG0</accession>
<proteinExistence type="predicted"/>
<evidence type="ECO:0000313" key="4">
    <source>
        <dbReference type="EMBL" id="GLK07867.1"/>
    </source>
</evidence>
<dbReference type="InterPro" id="IPR050832">
    <property type="entry name" value="Bact_Acetyltransf"/>
</dbReference>
<dbReference type="GO" id="GO:0016747">
    <property type="term" value="F:acyltransferase activity, transferring groups other than amino-acyl groups"/>
    <property type="evidence" value="ECO:0007669"/>
    <property type="project" value="InterPro"/>
</dbReference>
<dbReference type="InterPro" id="IPR016181">
    <property type="entry name" value="Acyl_CoA_acyltransferase"/>
</dbReference>
<keyword evidence="5" id="KW-1185">Reference proteome</keyword>
<dbReference type="RefSeq" id="WP_271216402.1">
    <property type="nucleotide sequence ID" value="NZ_BAAAVD010000024.1"/>
</dbReference>
<keyword evidence="2" id="KW-0012">Acyltransferase</keyword>
<dbReference type="PANTHER" id="PTHR43877">
    <property type="entry name" value="AMINOALKYLPHOSPHONATE N-ACETYLTRANSFERASE-RELATED-RELATED"/>
    <property type="match status" value="1"/>
</dbReference>
<dbReference type="Gene3D" id="3.40.630.30">
    <property type="match status" value="1"/>
</dbReference>
<dbReference type="SUPFAM" id="SSF55729">
    <property type="entry name" value="Acyl-CoA N-acyltransferases (Nat)"/>
    <property type="match status" value="1"/>
</dbReference>
<dbReference type="Proteomes" id="UP001143474">
    <property type="component" value="Unassembled WGS sequence"/>
</dbReference>
<evidence type="ECO:0000259" key="3">
    <source>
        <dbReference type="PROSITE" id="PS51186"/>
    </source>
</evidence>
<dbReference type="PANTHER" id="PTHR43877:SF2">
    <property type="entry name" value="AMINOALKYLPHOSPHONATE N-ACETYLTRANSFERASE-RELATED"/>
    <property type="match status" value="1"/>
</dbReference>
<evidence type="ECO:0000313" key="5">
    <source>
        <dbReference type="Proteomes" id="UP001143474"/>
    </source>
</evidence>
<sequence length="163" mass="17339">MGTERARVVIRSYREEDRDAVVALAPRLTQGVAAWREAGAVAEAVVGWVTDSLERAAGGKGEVFVAESAGRVVGFVTVTERAHFTGQVDGYIGELAVAPRQTGRGVGRALVARAEAWARDRGLENVVLETGAANLRALGFYRSLGYVAEDVRLSRPVRATADG</sequence>
<reference evidence="4" key="1">
    <citation type="journal article" date="2014" name="Int. J. Syst. Evol. Microbiol.">
        <title>Complete genome sequence of Corynebacterium casei LMG S-19264T (=DSM 44701T), isolated from a smear-ripened cheese.</title>
        <authorList>
            <consortium name="US DOE Joint Genome Institute (JGI-PGF)"/>
            <person name="Walter F."/>
            <person name="Albersmeier A."/>
            <person name="Kalinowski J."/>
            <person name="Ruckert C."/>
        </authorList>
    </citation>
    <scope>NUCLEOTIDE SEQUENCE</scope>
    <source>
        <strain evidence="4">VKM Ac-2007</strain>
    </source>
</reference>
<dbReference type="AlphaFoldDB" id="A0A9W6HXG0"/>
<reference evidence="4" key="2">
    <citation type="submission" date="2023-01" db="EMBL/GenBank/DDBJ databases">
        <authorList>
            <person name="Sun Q."/>
            <person name="Evtushenko L."/>
        </authorList>
    </citation>
    <scope>NUCLEOTIDE SEQUENCE</scope>
    <source>
        <strain evidence="4">VKM Ac-2007</strain>
    </source>
</reference>
<organism evidence="4 5">
    <name type="scientific">Streptosporangium carneum</name>
    <dbReference type="NCBI Taxonomy" id="47481"/>
    <lineage>
        <taxon>Bacteria</taxon>
        <taxon>Bacillati</taxon>
        <taxon>Actinomycetota</taxon>
        <taxon>Actinomycetes</taxon>
        <taxon>Streptosporangiales</taxon>
        <taxon>Streptosporangiaceae</taxon>
        <taxon>Streptosporangium</taxon>
    </lineage>
</organism>
<dbReference type="CDD" id="cd04301">
    <property type="entry name" value="NAT_SF"/>
    <property type="match status" value="1"/>
</dbReference>
<feature type="domain" description="N-acetyltransferase" evidence="3">
    <location>
        <begin position="8"/>
        <end position="163"/>
    </location>
</feature>
<dbReference type="PROSITE" id="PS51186">
    <property type="entry name" value="GNAT"/>
    <property type="match status" value="1"/>
</dbReference>
<evidence type="ECO:0000256" key="2">
    <source>
        <dbReference type="ARBA" id="ARBA00023315"/>
    </source>
</evidence>
<dbReference type="Pfam" id="PF00583">
    <property type="entry name" value="Acetyltransf_1"/>
    <property type="match status" value="1"/>
</dbReference>
<gene>
    <name evidence="4" type="ORF">GCM10017600_12720</name>
</gene>
<keyword evidence="1" id="KW-0808">Transferase</keyword>
<name>A0A9W6HXG0_9ACTN</name>
<dbReference type="InterPro" id="IPR000182">
    <property type="entry name" value="GNAT_dom"/>
</dbReference>